<organism evidence="2 3">
    <name type="scientific">Sulfurisphaera ohwakuensis</name>
    <dbReference type="NCBI Taxonomy" id="69656"/>
    <lineage>
        <taxon>Archaea</taxon>
        <taxon>Thermoproteota</taxon>
        <taxon>Thermoprotei</taxon>
        <taxon>Sulfolobales</taxon>
        <taxon>Sulfolobaceae</taxon>
        <taxon>Sulfurisphaera</taxon>
    </lineage>
</organism>
<evidence type="ECO:0000313" key="4">
    <source>
        <dbReference type="Proteomes" id="UP000582213"/>
    </source>
</evidence>
<dbReference type="EMBL" id="JACHFY010000014">
    <property type="protein sequence ID" value="MBB5254329.1"/>
    <property type="molecule type" value="Genomic_DNA"/>
</dbReference>
<reference evidence="1 4" key="2">
    <citation type="submission" date="2020-08" db="EMBL/GenBank/DDBJ databases">
        <title>Genomic Encyclopedia of Type Strains, Phase IV (KMG-IV): sequencing the most valuable type-strain genomes for metagenomic binning, comparative biology and taxonomic classification.</title>
        <authorList>
            <person name="Goeker M."/>
        </authorList>
    </citation>
    <scope>NUCLEOTIDE SEQUENCE [LARGE SCALE GENOMIC DNA]</scope>
    <source>
        <strain evidence="1 4">DSM 12421</strain>
    </source>
</reference>
<dbReference type="InterPro" id="IPR002763">
    <property type="entry name" value="DUF72"/>
</dbReference>
<accession>A0A650CF97</accession>
<dbReference type="InterPro" id="IPR036520">
    <property type="entry name" value="UPF0759_sf"/>
</dbReference>
<gene>
    <name evidence="2" type="ORF">D1869_03815</name>
    <name evidence="1" type="ORF">HNQ62_002103</name>
</gene>
<name>A0A650CF97_SULOH</name>
<dbReference type="OrthoDB" id="35747at2157"/>
<dbReference type="EMBL" id="CP045484">
    <property type="protein sequence ID" value="QGR16426.1"/>
    <property type="molecule type" value="Genomic_DNA"/>
</dbReference>
<reference evidence="2 3" key="1">
    <citation type="submission" date="2019-10" db="EMBL/GenBank/DDBJ databases">
        <title>Genome Sequences from Six Type Strain Members of the Archaeal Family Sulfolobaceae: Acidianus ambivalens, Acidianus infernus, Metallosphaera prunae, Stygiolobus azoricus, Sulfolobus metallicus, and Sulfurisphaera ohwakuensis.</title>
        <authorList>
            <person name="Counts J.A."/>
            <person name="Kelly R.M."/>
        </authorList>
    </citation>
    <scope>NUCLEOTIDE SEQUENCE [LARGE SCALE GENOMIC DNA]</scope>
    <source>
        <strain evidence="2 3">TA-1</strain>
    </source>
</reference>
<dbReference type="Gene3D" id="3.20.20.410">
    <property type="entry name" value="Protein of unknown function UPF0759"/>
    <property type="match status" value="1"/>
</dbReference>
<sequence length="222" mass="26948">MIFVGTSGWMYDWNEGGNLEWYIKYSGLNAVELNMSFYRFPFENQVKGWSKYKIVWSIKVNRYITHVKRLKDTESWEKFRKLMDKISPRFYLFQMPPTFKYNQENLRRVIEFEKVVGEKMAIEFRDTKWYENLPNLTKATIVSIDSPIGTYIINNTGVVYLRLHGREEWYMYEYSEKELVELSDRIISLKPKEIYVFFNNDHWMLENARLMKKILEEKINST</sequence>
<evidence type="ECO:0000313" key="3">
    <source>
        <dbReference type="Proteomes" id="UP000427373"/>
    </source>
</evidence>
<proteinExistence type="predicted"/>
<dbReference type="GeneID" id="42800344"/>
<evidence type="ECO:0000313" key="1">
    <source>
        <dbReference type="EMBL" id="MBB5254329.1"/>
    </source>
</evidence>
<dbReference type="Proteomes" id="UP000427373">
    <property type="component" value="Chromosome"/>
</dbReference>
<dbReference type="PANTHER" id="PTHR30348:SF4">
    <property type="entry name" value="DUF72 DOMAIN-CONTAINING PROTEIN"/>
    <property type="match status" value="1"/>
</dbReference>
<dbReference type="Pfam" id="PF01904">
    <property type="entry name" value="DUF72"/>
    <property type="match status" value="1"/>
</dbReference>
<evidence type="ECO:0000313" key="2">
    <source>
        <dbReference type="EMBL" id="QGR16426.1"/>
    </source>
</evidence>
<dbReference type="AlphaFoldDB" id="A0A650CF97"/>
<protein>
    <submittedName>
        <fullName evidence="2">DUF72 domain-containing protein</fullName>
    </submittedName>
    <submittedName>
        <fullName evidence="1">Uncharacterized protein YecE (DUF72 family)</fullName>
    </submittedName>
</protein>
<dbReference type="RefSeq" id="WP_156013984.1">
    <property type="nucleotide sequence ID" value="NZ_CP045484.1"/>
</dbReference>
<dbReference type="PANTHER" id="PTHR30348">
    <property type="entry name" value="UNCHARACTERIZED PROTEIN YECE"/>
    <property type="match status" value="1"/>
</dbReference>
<dbReference type="SUPFAM" id="SSF117396">
    <property type="entry name" value="TM1631-like"/>
    <property type="match status" value="1"/>
</dbReference>
<keyword evidence="3" id="KW-1185">Reference proteome</keyword>
<dbReference type="Proteomes" id="UP000582213">
    <property type="component" value="Unassembled WGS sequence"/>
</dbReference>
<dbReference type="KEGG" id="soh:D1869_03815"/>